<protein>
    <recommendedName>
        <fullName evidence="3">Calpastatin</fullName>
    </recommendedName>
</protein>
<comment type="caution">
    <text evidence="1">The sequence shown here is derived from an EMBL/GenBank/DDBJ whole genome shotgun (WGS) entry which is preliminary data.</text>
</comment>
<dbReference type="InterPro" id="IPR014937">
    <property type="entry name" value="DUF1810"/>
</dbReference>
<name>A0A146G258_TERSA</name>
<dbReference type="SUPFAM" id="SSF140736">
    <property type="entry name" value="Rv1873-like"/>
    <property type="match status" value="1"/>
</dbReference>
<evidence type="ECO:0000313" key="1">
    <source>
        <dbReference type="EMBL" id="GAT31915.1"/>
    </source>
</evidence>
<evidence type="ECO:0000313" key="2">
    <source>
        <dbReference type="Proteomes" id="UP000076023"/>
    </source>
</evidence>
<organism evidence="1 2">
    <name type="scientific">Terrimicrobium sacchariphilum</name>
    <dbReference type="NCBI Taxonomy" id="690879"/>
    <lineage>
        <taxon>Bacteria</taxon>
        <taxon>Pseudomonadati</taxon>
        <taxon>Verrucomicrobiota</taxon>
        <taxon>Terrimicrobiia</taxon>
        <taxon>Terrimicrobiales</taxon>
        <taxon>Terrimicrobiaceae</taxon>
        <taxon>Terrimicrobium</taxon>
    </lineage>
</organism>
<dbReference type="OrthoDB" id="9787476at2"/>
<evidence type="ECO:0008006" key="3">
    <source>
        <dbReference type="Google" id="ProtNLM"/>
    </source>
</evidence>
<dbReference type="AlphaFoldDB" id="A0A146G258"/>
<dbReference type="RefSeq" id="WP_075077783.1">
    <property type="nucleotide sequence ID" value="NZ_BDCO01000002.1"/>
</dbReference>
<dbReference type="Gene3D" id="1.25.40.380">
    <property type="entry name" value="Protein of unknown function DUF1810"/>
    <property type="match status" value="1"/>
</dbReference>
<proteinExistence type="predicted"/>
<keyword evidence="2" id="KW-1185">Reference proteome</keyword>
<reference evidence="2" key="1">
    <citation type="journal article" date="2017" name="Genome Announc.">
        <title>Draft Genome Sequence of Terrimicrobium sacchariphilum NM-5T, a Facultative Anaerobic Soil Bacterium of the Class Spartobacteria.</title>
        <authorList>
            <person name="Qiu Y.L."/>
            <person name="Tourlousse D.M."/>
            <person name="Matsuura N."/>
            <person name="Ohashi A."/>
            <person name="Sekiguchi Y."/>
        </authorList>
    </citation>
    <scope>NUCLEOTIDE SEQUENCE [LARGE SCALE GENOMIC DNA]</scope>
    <source>
        <strain evidence="2">NM-5</strain>
    </source>
</reference>
<accession>A0A146G258</accession>
<gene>
    <name evidence="1" type="ORF">TSACC_2310</name>
</gene>
<dbReference type="Pfam" id="PF08837">
    <property type="entry name" value="DUF1810"/>
    <property type="match status" value="1"/>
</dbReference>
<dbReference type="EMBL" id="BDCO01000002">
    <property type="protein sequence ID" value="GAT31915.1"/>
    <property type="molecule type" value="Genomic_DNA"/>
</dbReference>
<dbReference type="InterPro" id="IPR036287">
    <property type="entry name" value="Rv1873-like_sf"/>
</dbReference>
<sequence>MPTIARFLEAQNSPSNGYADALAELHAERKVSHWIWYIFPQLKGLGTSPMAQNYGIRDLREAREYAEHPVLCARLIEITAVVQRHLAAGASPENLMGGRTDAMKLVSSMTLFARAAQDRALQEACEDVLTRTETQGYTRCAYTLRAS</sequence>
<dbReference type="Proteomes" id="UP000076023">
    <property type="component" value="Unassembled WGS sequence"/>
</dbReference>
<dbReference type="InParanoid" id="A0A146G258"/>